<dbReference type="Proteomes" id="UP000308600">
    <property type="component" value="Unassembled WGS sequence"/>
</dbReference>
<sequence>MFSTRPGVDAKRVVRSRLLIWKVGIIKQIEPGVMYCRMATVNGHRQPYLYGRHYGGIYVPGGTFANFGWKGNENKSMFASPAFKLCGFDIHRLKECHIYSILIDNVAYSGRKDVFRLRDEWCTLAPSTSSRGGQAQDETPTGTELRWITMIARMRIAGQSWIAVFLPGVDVFTKFTTAGQFFITRWGDILKLPRFLREGAEVARSTGKFYPWLADIQAEIERMTALTDQATQSGPPSDGDADNGVEGPS</sequence>
<reference evidence="1 2" key="1">
    <citation type="journal article" date="2019" name="Nat. Ecol. Evol.">
        <title>Megaphylogeny resolves global patterns of mushroom evolution.</title>
        <authorList>
            <person name="Varga T."/>
            <person name="Krizsan K."/>
            <person name="Foldi C."/>
            <person name="Dima B."/>
            <person name="Sanchez-Garcia M."/>
            <person name="Sanchez-Ramirez S."/>
            <person name="Szollosi G.J."/>
            <person name="Szarkandi J.G."/>
            <person name="Papp V."/>
            <person name="Albert L."/>
            <person name="Andreopoulos W."/>
            <person name="Angelini C."/>
            <person name="Antonin V."/>
            <person name="Barry K.W."/>
            <person name="Bougher N.L."/>
            <person name="Buchanan P."/>
            <person name="Buyck B."/>
            <person name="Bense V."/>
            <person name="Catcheside P."/>
            <person name="Chovatia M."/>
            <person name="Cooper J."/>
            <person name="Damon W."/>
            <person name="Desjardin D."/>
            <person name="Finy P."/>
            <person name="Geml J."/>
            <person name="Haridas S."/>
            <person name="Hughes K."/>
            <person name="Justo A."/>
            <person name="Karasinski D."/>
            <person name="Kautmanova I."/>
            <person name="Kiss B."/>
            <person name="Kocsube S."/>
            <person name="Kotiranta H."/>
            <person name="LaButti K.M."/>
            <person name="Lechner B.E."/>
            <person name="Liimatainen K."/>
            <person name="Lipzen A."/>
            <person name="Lukacs Z."/>
            <person name="Mihaltcheva S."/>
            <person name="Morgado L.N."/>
            <person name="Niskanen T."/>
            <person name="Noordeloos M.E."/>
            <person name="Ohm R.A."/>
            <person name="Ortiz-Santana B."/>
            <person name="Ovrebo C."/>
            <person name="Racz N."/>
            <person name="Riley R."/>
            <person name="Savchenko A."/>
            <person name="Shiryaev A."/>
            <person name="Soop K."/>
            <person name="Spirin V."/>
            <person name="Szebenyi C."/>
            <person name="Tomsovsky M."/>
            <person name="Tulloss R.E."/>
            <person name="Uehling J."/>
            <person name="Grigoriev I.V."/>
            <person name="Vagvolgyi C."/>
            <person name="Papp T."/>
            <person name="Martin F.M."/>
            <person name="Miettinen O."/>
            <person name="Hibbett D.S."/>
            <person name="Nagy L.G."/>
        </authorList>
    </citation>
    <scope>NUCLEOTIDE SEQUENCE [LARGE SCALE GENOMIC DNA]</scope>
    <source>
        <strain evidence="1 2">NL-1719</strain>
    </source>
</reference>
<accession>A0ACD3A7P1</accession>
<proteinExistence type="predicted"/>
<organism evidence="1 2">
    <name type="scientific">Pluteus cervinus</name>
    <dbReference type="NCBI Taxonomy" id="181527"/>
    <lineage>
        <taxon>Eukaryota</taxon>
        <taxon>Fungi</taxon>
        <taxon>Dikarya</taxon>
        <taxon>Basidiomycota</taxon>
        <taxon>Agaricomycotina</taxon>
        <taxon>Agaricomycetes</taxon>
        <taxon>Agaricomycetidae</taxon>
        <taxon>Agaricales</taxon>
        <taxon>Pluteineae</taxon>
        <taxon>Pluteaceae</taxon>
        <taxon>Pluteus</taxon>
    </lineage>
</organism>
<keyword evidence="2" id="KW-1185">Reference proteome</keyword>
<evidence type="ECO:0000313" key="2">
    <source>
        <dbReference type="Proteomes" id="UP000308600"/>
    </source>
</evidence>
<gene>
    <name evidence="1" type="ORF">BDN72DRAFT_863422</name>
</gene>
<evidence type="ECO:0000313" key="1">
    <source>
        <dbReference type="EMBL" id="TFK61659.1"/>
    </source>
</evidence>
<name>A0ACD3A7P1_9AGAR</name>
<dbReference type="EMBL" id="ML208639">
    <property type="protein sequence ID" value="TFK61659.1"/>
    <property type="molecule type" value="Genomic_DNA"/>
</dbReference>
<protein>
    <submittedName>
        <fullName evidence="1">Uncharacterized protein</fullName>
    </submittedName>
</protein>